<name>A0A7J5BC96_9MICO</name>
<feature type="transmembrane region" description="Helical" evidence="1">
    <location>
        <begin position="46"/>
        <end position="68"/>
    </location>
</feature>
<feature type="transmembrane region" description="Helical" evidence="1">
    <location>
        <begin position="358"/>
        <end position="381"/>
    </location>
</feature>
<sequence>MPAVRAEIPTLPTRYRDPAIDSSPNQLTRQRSNSWPSRLWRQLPTWGQLVTIYVFTRILTTALLLFFASRQADTWQIHAQPDYLSFANIWDAKWYAFIAHSGYPSELPYTEAGQVGENAWAFMPVFPLLARLISFLPGISFSMAAVLISLIAGLGTVFALHRLLRNFVSANVAMFAVFLLCIGPISPLFQVGYAEALHFWMVAVLLNLMVQRDWYAMVPLIVIASFTRPTGLALAFTLLLYILYRYWNRFVARLERFDRSEQRQLWSVAVFSGVMGLAWLVIAGIVTGQWDAYLETEFAWRRGYTSGEHTPPFTAWFWAGDYWFGQPQGTIVVLAVLILFACWFAAPVMRRFGIEIRLWAIAYTSYIFAVFYPQSSFFRILFPLFPAAAPLALPQSPVYRVLVSAAAFLAQVAWLYWMWFVIGGDWSPP</sequence>
<feature type="transmembrane region" description="Helical" evidence="1">
    <location>
        <begin position="401"/>
        <end position="422"/>
    </location>
</feature>
<evidence type="ECO:0000256" key="1">
    <source>
        <dbReference type="SAM" id="Phobius"/>
    </source>
</evidence>
<dbReference type="EMBL" id="WBKB01000003">
    <property type="protein sequence ID" value="KAB1643441.1"/>
    <property type="molecule type" value="Genomic_DNA"/>
</dbReference>
<keyword evidence="3" id="KW-1185">Reference proteome</keyword>
<keyword evidence="2" id="KW-0808">Transferase</keyword>
<protein>
    <submittedName>
        <fullName evidence="2">Glycosyltransferase family 39 protein</fullName>
    </submittedName>
</protein>
<feature type="transmembrane region" description="Helical" evidence="1">
    <location>
        <begin position="265"/>
        <end position="286"/>
    </location>
</feature>
<evidence type="ECO:0000313" key="3">
    <source>
        <dbReference type="Proteomes" id="UP000433493"/>
    </source>
</evidence>
<dbReference type="GO" id="GO:0006506">
    <property type="term" value="P:GPI anchor biosynthetic process"/>
    <property type="evidence" value="ECO:0007669"/>
    <property type="project" value="UniProtKB-UniPathway"/>
</dbReference>
<comment type="caution">
    <text evidence="2">The sequence shown here is derived from an EMBL/GenBank/DDBJ whole genome shotgun (WGS) entry which is preliminary data.</text>
</comment>
<dbReference type="AlphaFoldDB" id="A0A7J5BC96"/>
<proteinExistence type="predicted"/>
<evidence type="ECO:0000313" key="2">
    <source>
        <dbReference type="EMBL" id="KAB1643441.1"/>
    </source>
</evidence>
<keyword evidence="1" id="KW-1133">Transmembrane helix</keyword>
<reference evidence="2 3" key="1">
    <citation type="submission" date="2019-09" db="EMBL/GenBank/DDBJ databases">
        <title>Phylogeny of genus Pseudoclavibacter and closely related genus.</title>
        <authorList>
            <person name="Li Y."/>
        </authorList>
    </citation>
    <scope>NUCLEOTIDE SEQUENCE [LARGE SCALE GENOMIC DNA]</scope>
    <source>
        <strain evidence="2 3">KCTC 13959</strain>
    </source>
</reference>
<dbReference type="UniPathway" id="UPA00196"/>
<dbReference type="GO" id="GO:0016020">
    <property type="term" value="C:membrane"/>
    <property type="evidence" value="ECO:0007669"/>
    <property type="project" value="GOC"/>
</dbReference>
<dbReference type="RefSeq" id="WP_158051857.1">
    <property type="nucleotide sequence ID" value="NZ_WBKB01000003.1"/>
</dbReference>
<organism evidence="2 3">
    <name type="scientific">Gulosibacter chungangensis</name>
    <dbReference type="NCBI Taxonomy" id="979746"/>
    <lineage>
        <taxon>Bacteria</taxon>
        <taxon>Bacillati</taxon>
        <taxon>Actinomycetota</taxon>
        <taxon>Actinomycetes</taxon>
        <taxon>Micrococcales</taxon>
        <taxon>Microbacteriaceae</taxon>
        <taxon>Gulosibacter</taxon>
    </lineage>
</organism>
<feature type="transmembrane region" description="Helical" evidence="1">
    <location>
        <begin position="132"/>
        <end position="160"/>
    </location>
</feature>
<dbReference type="Proteomes" id="UP000433493">
    <property type="component" value="Unassembled WGS sequence"/>
</dbReference>
<feature type="transmembrane region" description="Helical" evidence="1">
    <location>
        <begin position="328"/>
        <end position="346"/>
    </location>
</feature>
<dbReference type="GO" id="GO:0016740">
    <property type="term" value="F:transferase activity"/>
    <property type="evidence" value="ECO:0007669"/>
    <property type="project" value="UniProtKB-KW"/>
</dbReference>
<dbReference type="OrthoDB" id="151635at2"/>
<keyword evidence="1" id="KW-0812">Transmembrane</keyword>
<keyword evidence="1" id="KW-0472">Membrane</keyword>
<feature type="transmembrane region" description="Helical" evidence="1">
    <location>
        <begin position="172"/>
        <end position="194"/>
    </location>
</feature>
<feature type="transmembrane region" description="Helical" evidence="1">
    <location>
        <begin position="214"/>
        <end position="244"/>
    </location>
</feature>
<gene>
    <name evidence="2" type="ORF">F8O05_06015</name>
</gene>
<accession>A0A7J5BC96</accession>